<name>A0A381T3R1_9ZZZZ</name>
<protein>
    <submittedName>
        <fullName evidence="1">Uncharacterized protein</fullName>
    </submittedName>
</protein>
<dbReference type="AlphaFoldDB" id="A0A381T3R1"/>
<accession>A0A381T3R1</accession>
<sequence length="55" mass="6498">IEIIVKEITEEAVNFKNAENPSEELEALKDMLDVLMRGTTQVVEKIDQYNDRRYR</sequence>
<proteinExistence type="predicted"/>
<reference evidence="1" key="1">
    <citation type="submission" date="2018-05" db="EMBL/GenBank/DDBJ databases">
        <authorList>
            <person name="Lanie J.A."/>
            <person name="Ng W.-L."/>
            <person name="Kazmierczak K.M."/>
            <person name="Andrzejewski T.M."/>
            <person name="Davidsen T.M."/>
            <person name="Wayne K.J."/>
            <person name="Tettelin H."/>
            <person name="Glass J.I."/>
            <person name="Rusch D."/>
            <person name="Podicherti R."/>
            <person name="Tsui H.-C.T."/>
            <person name="Winkler M.E."/>
        </authorList>
    </citation>
    <scope>NUCLEOTIDE SEQUENCE</scope>
</reference>
<dbReference type="EMBL" id="UINC01003982">
    <property type="protein sequence ID" value="SVA10852.1"/>
    <property type="molecule type" value="Genomic_DNA"/>
</dbReference>
<feature type="non-terminal residue" evidence="1">
    <location>
        <position position="1"/>
    </location>
</feature>
<gene>
    <name evidence="1" type="ORF">METZ01_LOCUS63706</name>
</gene>
<organism evidence="1">
    <name type="scientific">marine metagenome</name>
    <dbReference type="NCBI Taxonomy" id="408172"/>
    <lineage>
        <taxon>unclassified sequences</taxon>
        <taxon>metagenomes</taxon>
        <taxon>ecological metagenomes</taxon>
    </lineage>
</organism>
<evidence type="ECO:0000313" key="1">
    <source>
        <dbReference type="EMBL" id="SVA10852.1"/>
    </source>
</evidence>